<dbReference type="SUPFAM" id="SSF100950">
    <property type="entry name" value="NagB/RpiA/CoA transferase-like"/>
    <property type="match status" value="1"/>
</dbReference>
<keyword evidence="5" id="KW-0460">Magnesium</keyword>
<proteinExistence type="inferred from homology"/>
<keyword evidence="5" id="KW-0479">Metal-binding</keyword>
<comment type="cofactor">
    <cofactor evidence="5">
        <name>Mg(2+)</name>
        <dbReference type="ChEBI" id="CHEBI:18420"/>
    </cofactor>
</comment>
<dbReference type="GO" id="GO:0035999">
    <property type="term" value="P:tetrahydrofolate interconversion"/>
    <property type="evidence" value="ECO:0007669"/>
    <property type="project" value="TreeGrafter"/>
</dbReference>
<feature type="binding site" evidence="4">
    <location>
        <position position="80"/>
    </location>
    <ligand>
        <name>substrate</name>
    </ligand>
</feature>
<evidence type="ECO:0000256" key="3">
    <source>
        <dbReference type="ARBA" id="ARBA00022840"/>
    </source>
</evidence>
<evidence type="ECO:0000313" key="7">
    <source>
        <dbReference type="Proteomes" id="UP000780721"/>
    </source>
</evidence>
<gene>
    <name evidence="6" type="ORF">HXM91_05250</name>
</gene>
<evidence type="ECO:0000313" key="6">
    <source>
        <dbReference type="EMBL" id="MBF1305244.1"/>
    </source>
</evidence>
<accession>A0A930H3K3</accession>
<dbReference type="NCBIfam" id="TIGR02727">
    <property type="entry name" value="MTHFS_bact"/>
    <property type="match status" value="1"/>
</dbReference>
<organism evidence="6 7">
    <name type="scientific">Oribacterium sinus</name>
    <dbReference type="NCBI Taxonomy" id="237576"/>
    <lineage>
        <taxon>Bacteria</taxon>
        <taxon>Bacillati</taxon>
        <taxon>Bacillota</taxon>
        <taxon>Clostridia</taxon>
        <taxon>Lachnospirales</taxon>
        <taxon>Lachnospiraceae</taxon>
        <taxon>Oribacterium</taxon>
    </lineage>
</organism>
<dbReference type="PANTHER" id="PTHR23407:SF1">
    <property type="entry name" value="5-FORMYLTETRAHYDROFOLATE CYCLO-LIGASE"/>
    <property type="match status" value="1"/>
</dbReference>
<dbReference type="InterPro" id="IPR024185">
    <property type="entry name" value="FTHF_cligase-like_sf"/>
</dbReference>
<dbReference type="Proteomes" id="UP000780721">
    <property type="component" value="Unassembled WGS sequence"/>
</dbReference>
<comment type="catalytic activity">
    <reaction evidence="5">
        <text>(6S)-5-formyl-5,6,7,8-tetrahydrofolate + ATP = (6R)-5,10-methenyltetrahydrofolate + ADP + phosphate</text>
        <dbReference type="Rhea" id="RHEA:10488"/>
        <dbReference type="ChEBI" id="CHEBI:30616"/>
        <dbReference type="ChEBI" id="CHEBI:43474"/>
        <dbReference type="ChEBI" id="CHEBI:57455"/>
        <dbReference type="ChEBI" id="CHEBI:57457"/>
        <dbReference type="ChEBI" id="CHEBI:456216"/>
        <dbReference type="EC" id="6.3.3.2"/>
    </reaction>
</comment>
<dbReference type="InterPro" id="IPR037171">
    <property type="entry name" value="NagB/RpiA_transferase-like"/>
</dbReference>
<dbReference type="EMBL" id="JABZRB010000126">
    <property type="protein sequence ID" value="MBF1305244.1"/>
    <property type="molecule type" value="Genomic_DNA"/>
</dbReference>
<dbReference type="PANTHER" id="PTHR23407">
    <property type="entry name" value="ATPASE INHIBITOR/5-FORMYLTETRAHYDROFOLATE CYCLO-LIGASE"/>
    <property type="match status" value="1"/>
</dbReference>
<dbReference type="InterPro" id="IPR002698">
    <property type="entry name" value="FTHF_cligase"/>
</dbReference>
<keyword evidence="6" id="KW-0436">Ligase</keyword>
<dbReference type="GO" id="GO:0005524">
    <property type="term" value="F:ATP binding"/>
    <property type="evidence" value="ECO:0007669"/>
    <property type="project" value="UniProtKB-KW"/>
</dbReference>
<dbReference type="Gene3D" id="3.40.50.10420">
    <property type="entry name" value="NagB/RpiA/CoA transferase-like"/>
    <property type="match status" value="1"/>
</dbReference>
<evidence type="ECO:0000256" key="1">
    <source>
        <dbReference type="ARBA" id="ARBA00010638"/>
    </source>
</evidence>
<dbReference type="Pfam" id="PF01812">
    <property type="entry name" value="5-FTHF_cyc-lig"/>
    <property type="match status" value="1"/>
</dbReference>
<dbReference type="AlphaFoldDB" id="A0A930H3K3"/>
<protein>
    <recommendedName>
        <fullName evidence="5">5-formyltetrahydrofolate cyclo-ligase</fullName>
        <ecNumber evidence="5">6.3.3.2</ecNumber>
    </recommendedName>
</protein>
<dbReference type="GO" id="GO:0009396">
    <property type="term" value="P:folic acid-containing compound biosynthetic process"/>
    <property type="evidence" value="ECO:0007669"/>
    <property type="project" value="TreeGrafter"/>
</dbReference>
<sequence>MLYFLLVRVELSLGGSMAFFSFLDQKKKKDALRELAKERKRGISAEQLDKANREIHLRLLQSPFFLEAERIFSYVSMEGEVDTRIILETALQMGKRVCVPRCIPGKEHLMEAVEIHSMEELIPQTYGILEPRKELPSSTDRCFDLSLIPCVMADQRGGRLGHGAGYYDRFLEKSRGKKLCLCFSWLLYDKIPMEKTDIHMDALLTEEAYFAFH</sequence>
<dbReference type="PIRSF" id="PIRSF006806">
    <property type="entry name" value="FTHF_cligase"/>
    <property type="match status" value="1"/>
</dbReference>
<name>A0A930H3K3_9FIRM</name>
<feature type="binding site" evidence="4">
    <location>
        <begin position="159"/>
        <end position="167"/>
    </location>
    <ligand>
        <name>ATP</name>
        <dbReference type="ChEBI" id="CHEBI:30616"/>
    </ligand>
</feature>
<feature type="binding site" evidence="4">
    <location>
        <position position="75"/>
    </location>
    <ligand>
        <name>substrate</name>
    </ligand>
</feature>
<comment type="similarity">
    <text evidence="1 5">Belongs to the 5-formyltetrahydrofolate cyclo-ligase family.</text>
</comment>
<evidence type="ECO:0000256" key="2">
    <source>
        <dbReference type="ARBA" id="ARBA00022741"/>
    </source>
</evidence>
<feature type="binding site" evidence="4">
    <location>
        <begin position="29"/>
        <end position="33"/>
    </location>
    <ligand>
        <name>ATP</name>
        <dbReference type="ChEBI" id="CHEBI:30616"/>
    </ligand>
</feature>
<dbReference type="EC" id="6.3.3.2" evidence="5"/>
<keyword evidence="2 4" id="KW-0547">Nucleotide-binding</keyword>
<keyword evidence="3 4" id="KW-0067">ATP-binding</keyword>
<dbReference type="GO" id="GO:0030272">
    <property type="term" value="F:5-formyltetrahydrofolate cyclo-ligase activity"/>
    <property type="evidence" value="ECO:0007669"/>
    <property type="project" value="UniProtKB-EC"/>
</dbReference>
<dbReference type="GO" id="GO:0046872">
    <property type="term" value="F:metal ion binding"/>
    <property type="evidence" value="ECO:0007669"/>
    <property type="project" value="UniProtKB-KW"/>
</dbReference>
<reference evidence="6" key="1">
    <citation type="submission" date="2020-04" db="EMBL/GenBank/DDBJ databases">
        <title>Deep metagenomics examines the oral microbiome during advanced dental caries in children, revealing novel taxa and co-occurrences with host molecules.</title>
        <authorList>
            <person name="Baker J.L."/>
            <person name="Morton J.T."/>
            <person name="Dinis M."/>
            <person name="Alvarez R."/>
            <person name="Tran N.C."/>
            <person name="Knight R."/>
            <person name="Edlund A."/>
        </authorList>
    </citation>
    <scope>NUCLEOTIDE SEQUENCE</scope>
    <source>
        <strain evidence="6">JCVI_48_bin.5</strain>
    </source>
</reference>
<evidence type="ECO:0000256" key="4">
    <source>
        <dbReference type="PIRSR" id="PIRSR006806-1"/>
    </source>
</evidence>
<evidence type="ECO:0000256" key="5">
    <source>
        <dbReference type="RuleBase" id="RU361279"/>
    </source>
</evidence>
<comment type="caution">
    <text evidence="6">The sequence shown here is derived from an EMBL/GenBank/DDBJ whole genome shotgun (WGS) entry which is preliminary data.</text>
</comment>